<evidence type="ECO:0000313" key="1">
    <source>
        <dbReference type="EMBL" id="DAF89250.1"/>
    </source>
</evidence>
<dbReference type="EMBL" id="BK016005">
    <property type="protein sequence ID" value="DAF89250.1"/>
    <property type="molecule type" value="Genomic_DNA"/>
</dbReference>
<proteinExistence type="predicted"/>
<accession>A0A8S5U478</accession>
<name>A0A8S5U478_9CAUD</name>
<protein>
    <submittedName>
        <fullName evidence="1">Uncharacterized protein</fullName>
    </submittedName>
</protein>
<organism evidence="1">
    <name type="scientific">Siphoviridae sp. ct6GI21</name>
    <dbReference type="NCBI Taxonomy" id="2825340"/>
    <lineage>
        <taxon>Viruses</taxon>
        <taxon>Duplodnaviria</taxon>
        <taxon>Heunggongvirae</taxon>
        <taxon>Uroviricota</taxon>
        <taxon>Caudoviricetes</taxon>
    </lineage>
</organism>
<sequence>MLIKINGTDYSNYLLDSYDINERRDYSSWNDTKGHKHKDLTRTSVQGSLNITLSHEQLAKFQQDLEAVRDDKIYTIEVYVNNLFITKVIHAYIDYYPELRKDTSSGKLYDDISVTVEEM</sequence>
<reference evidence="1" key="1">
    <citation type="journal article" date="2021" name="Proc. Natl. Acad. Sci. U.S.A.">
        <title>A Catalog of Tens of Thousands of Viruses from Human Metagenomes Reveals Hidden Associations with Chronic Diseases.</title>
        <authorList>
            <person name="Tisza M.J."/>
            <person name="Buck C.B."/>
        </authorList>
    </citation>
    <scope>NUCLEOTIDE SEQUENCE</scope>
    <source>
        <strain evidence="1">Ct6GI21</strain>
    </source>
</reference>